<proteinExistence type="predicted"/>
<gene>
    <name evidence="3" type="ORF">GKO32_21875</name>
</gene>
<dbReference type="PANTHER" id="PTHR43539">
    <property type="entry name" value="FLAVIN-BINDING MONOOXYGENASE-LIKE PROTEIN (AFU_ORTHOLOGUE AFUA_4G09220)"/>
    <property type="match status" value="1"/>
</dbReference>
<sequence>MTVTAVSDPGQPTPSSVAESWLTDLEAALTAGRVNDVLSLFTEDCFWRDLVAFTWNITTLEGKAAIGDMLHATVERVRPRRWTMSGPARQAGNVTEASITFETAALRGEGILRLRDGLAWVLLTTAVELKGFEEATGPRRVAGTDHGARRGRVSWQERRRREAQSLGYDLQPFCLIVGGGQAGLALGATLRRLGVPALIVDRHERPGDAWRLRYESLCLHDGVWYNAMPYLPYPDDWPVFCPKDKMGDFLEAYASLMELNFWGGTECVAAEFDNAAQEWTVDLVRDGVATTLRPKHLILAVGNHGAPHTPDVPGAQSFTGDLMHSSQYSSGAAYTGLKCVVIGASNSGHDICQDLWEHGAQVTMVQRSSTHIVRSGVLLNDLLGALYSEEAIAGGLTTDQADLIRASYPLRILTEMHKELWAGIRQREAGYYERLAAVGFKLDFAEDGAGIAIKALRRGAGWYVDEGATELITSGEVGLRHGSIAELRPHSVILDDGTEIEADLVVLATGYKPLSSVIERLTSAEIAARIGRCNGIGSGLDRDPGPWLGEHRNRWTPTPQPNFWLTGGGLADIRYYSRFLGLQLKARWEKVDTTCYRPISSEDVGR</sequence>
<evidence type="ECO:0000259" key="2">
    <source>
        <dbReference type="Pfam" id="PF01494"/>
    </source>
</evidence>
<reference evidence="3 4" key="1">
    <citation type="submission" date="2019-11" db="EMBL/GenBank/DDBJ databases">
        <title>Draft genome of Amycolatopsis RM579.</title>
        <authorList>
            <person name="Duangmal K."/>
            <person name="Mingma R."/>
        </authorList>
    </citation>
    <scope>NUCLEOTIDE SEQUENCE [LARGE SCALE GENOMIC DNA]</scope>
    <source>
        <strain evidence="3 4">RM579</strain>
    </source>
</reference>
<dbReference type="PANTHER" id="PTHR43539:SF68">
    <property type="entry name" value="FLAVIN-BINDING MONOOXYGENASE-LIKE PROTEIN (AFU_ORTHOLOGUE AFUA_4G09220)"/>
    <property type="match status" value="1"/>
</dbReference>
<evidence type="ECO:0000313" key="3">
    <source>
        <dbReference type="EMBL" id="MTD56593.1"/>
    </source>
</evidence>
<comment type="caution">
    <text evidence="3">The sequence shown here is derived from an EMBL/GenBank/DDBJ whole genome shotgun (WGS) entry which is preliminary data.</text>
</comment>
<dbReference type="Gene3D" id="3.10.450.50">
    <property type="match status" value="1"/>
</dbReference>
<protein>
    <submittedName>
        <fullName evidence="3">SidA/IucD/PvdA family monooxygenase</fullName>
    </submittedName>
</protein>
<organism evidence="3 4">
    <name type="scientific">Amycolatopsis pithecellobii</name>
    <dbReference type="NCBI Taxonomy" id="664692"/>
    <lineage>
        <taxon>Bacteria</taxon>
        <taxon>Bacillati</taxon>
        <taxon>Actinomycetota</taxon>
        <taxon>Actinomycetes</taxon>
        <taxon>Pseudonocardiales</taxon>
        <taxon>Pseudonocardiaceae</taxon>
        <taxon>Amycolatopsis</taxon>
    </lineage>
</organism>
<dbReference type="InterPro" id="IPR032710">
    <property type="entry name" value="NTF2-like_dom_sf"/>
</dbReference>
<dbReference type="EMBL" id="WMBA01000036">
    <property type="protein sequence ID" value="MTD56593.1"/>
    <property type="molecule type" value="Genomic_DNA"/>
</dbReference>
<dbReference type="InterPro" id="IPR036188">
    <property type="entry name" value="FAD/NAD-bd_sf"/>
</dbReference>
<dbReference type="SUPFAM" id="SSF51905">
    <property type="entry name" value="FAD/NAD(P)-binding domain"/>
    <property type="match status" value="2"/>
</dbReference>
<dbReference type="Proteomes" id="UP000440096">
    <property type="component" value="Unassembled WGS sequence"/>
</dbReference>
<dbReference type="AlphaFoldDB" id="A0A6N7Z3P5"/>
<accession>A0A6N7Z3P5</accession>
<dbReference type="InterPro" id="IPR002938">
    <property type="entry name" value="FAD-bd"/>
</dbReference>
<keyword evidence="3" id="KW-0503">Monooxygenase</keyword>
<evidence type="ECO:0000256" key="1">
    <source>
        <dbReference type="ARBA" id="ARBA00023002"/>
    </source>
</evidence>
<dbReference type="Gene3D" id="3.50.50.60">
    <property type="entry name" value="FAD/NAD(P)-binding domain"/>
    <property type="match status" value="1"/>
</dbReference>
<dbReference type="Pfam" id="PF13738">
    <property type="entry name" value="Pyr_redox_3"/>
    <property type="match status" value="1"/>
</dbReference>
<keyword evidence="1" id="KW-0560">Oxidoreductase</keyword>
<dbReference type="SUPFAM" id="SSF54427">
    <property type="entry name" value="NTF2-like"/>
    <property type="match status" value="1"/>
</dbReference>
<dbReference type="OrthoDB" id="9808049at2"/>
<evidence type="ECO:0000313" key="4">
    <source>
        <dbReference type="Proteomes" id="UP000440096"/>
    </source>
</evidence>
<keyword evidence="4" id="KW-1185">Reference proteome</keyword>
<dbReference type="GO" id="GO:0004497">
    <property type="term" value="F:monooxygenase activity"/>
    <property type="evidence" value="ECO:0007669"/>
    <property type="project" value="UniProtKB-KW"/>
</dbReference>
<name>A0A6N7Z3P5_9PSEU</name>
<dbReference type="Pfam" id="PF01494">
    <property type="entry name" value="FAD_binding_3"/>
    <property type="match status" value="1"/>
</dbReference>
<dbReference type="InterPro" id="IPR050982">
    <property type="entry name" value="Auxin_biosynth/cation_transpt"/>
</dbReference>
<dbReference type="RefSeq" id="WP_154758748.1">
    <property type="nucleotide sequence ID" value="NZ_WMBA01000036.1"/>
</dbReference>
<dbReference type="GO" id="GO:0071949">
    <property type="term" value="F:FAD binding"/>
    <property type="evidence" value="ECO:0007669"/>
    <property type="project" value="InterPro"/>
</dbReference>
<feature type="domain" description="FAD-binding" evidence="2">
    <location>
        <begin position="175"/>
        <end position="206"/>
    </location>
</feature>